<dbReference type="EMBL" id="FORI01000005">
    <property type="protein sequence ID" value="SFI74617.1"/>
    <property type="molecule type" value="Genomic_DNA"/>
</dbReference>
<sequence>MTDINKFLTDLQKSLKHDRQNNGGKSDYNRVKNDIRRLFERNAADVGELADSIFEYWENEYIYRSADLTWEPGEENQNRLAAYLAFLENSDEYQELISDADWEEFGRLVNFEAEDLDVDVLQDLMKILVSKGAY</sequence>
<keyword evidence="2" id="KW-1185">Reference proteome</keyword>
<dbReference type="Proteomes" id="UP000182737">
    <property type="component" value="Unassembled WGS sequence"/>
</dbReference>
<evidence type="ECO:0000313" key="2">
    <source>
        <dbReference type="Proteomes" id="UP000182737"/>
    </source>
</evidence>
<organism evidence="1 2">
    <name type="scientific">Treponema bryantii</name>
    <dbReference type="NCBI Taxonomy" id="163"/>
    <lineage>
        <taxon>Bacteria</taxon>
        <taxon>Pseudomonadati</taxon>
        <taxon>Spirochaetota</taxon>
        <taxon>Spirochaetia</taxon>
        <taxon>Spirochaetales</taxon>
        <taxon>Treponemataceae</taxon>
        <taxon>Treponema</taxon>
    </lineage>
</organism>
<gene>
    <name evidence="1" type="ORF">SAMN04487775_10598</name>
</gene>
<evidence type="ECO:0000313" key="1">
    <source>
        <dbReference type="EMBL" id="SFI74617.1"/>
    </source>
</evidence>
<dbReference type="AlphaFoldDB" id="A0A1I3KQB1"/>
<protein>
    <submittedName>
        <fullName evidence="1">Uncharacterized protein</fullName>
    </submittedName>
</protein>
<dbReference type="OrthoDB" id="360179at2"/>
<reference evidence="2" key="1">
    <citation type="submission" date="2016-10" db="EMBL/GenBank/DDBJ databases">
        <authorList>
            <person name="Varghese N."/>
            <person name="Submissions S."/>
        </authorList>
    </citation>
    <scope>NUCLEOTIDE SEQUENCE [LARGE SCALE GENOMIC DNA]</scope>
    <source>
        <strain evidence="2">XBD1002</strain>
    </source>
</reference>
<accession>A0A1I3KQB1</accession>
<proteinExistence type="predicted"/>
<name>A0A1I3KQB1_9SPIR</name>
<dbReference type="RefSeq" id="WP_074931423.1">
    <property type="nucleotide sequence ID" value="NZ_FORI01000005.1"/>
</dbReference>